<evidence type="ECO:0000313" key="2">
    <source>
        <dbReference type="Proteomes" id="UP000675781"/>
    </source>
</evidence>
<gene>
    <name evidence="1" type="ORF">KDL01_13225</name>
</gene>
<dbReference type="SUPFAM" id="SSF140652">
    <property type="entry name" value="YozE-like"/>
    <property type="match status" value="1"/>
</dbReference>
<keyword evidence="2" id="KW-1185">Reference proteome</keyword>
<reference evidence="1" key="1">
    <citation type="submission" date="2021-04" db="EMBL/GenBank/DDBJ databases">
        <title>Genome based classification of Actinospica acidithermotolerans sp. nov., an actinobacterium isolated from an Indonesian hot spring.</title>
        <authorList>
            <person name="Kusuma A.B."/>
            <person name="Putra K.E."/>
            <person name="Nafisah S."/>
            <person name="Loh J."/>
            <person name="Nouioui I."/>
            <person name="Goodfellow M."/>
        </authorList>
    </citation>
    <scope>NUCLEOTIDE SEQUENCE</scope>
    <source>
        <strain evidence="1">CSCA 57</strain>
    </source>
</reference>
<accession>A0A941EKP4</accession>
<dbReference type="EMBL" id="JAGSOG010000052">
    <property type="protein sequence ID" value="MBR7834230.1"/>
    <property type="molecule type" value="Genomic_DNA"/>
</dbReference>
<comment type="caution">
    <text evidence="1">The sequence shown here is derived from an EMBL/GenBank/DDBJ whole genome shotgun (WGS) entry which is preliminary data.</text>
</comment>
<dbReference type="InterPro" id="IPR036806">
    <property type="entry name" value="YozE_SAM-like_sf"/>
</dbReference>
<dbReference type="Gene3D" id="1.10.150.260">
    <property type="entry name" value="YozE SAM-like"/>
    <property type="match status" value="1"/>
</dbReference>
<evidence type="ECO:0008006" key="3">
    <source>
        <dbReference type="Google" id="ProtNLM"/>
    </source>
</evidence>
<organism evidence="1 2">
    <name type="scientific">Actinospica durhamensis</name>
    <dbReference type="NCBI Taxonomy" id="1508375"/>
    <lineage>
        <taxon>Bacteria</taxon>
        <taxon>Bacillati</taxon>
        <taxon>Actinomycetota</taxon>
        <taxon>Actinomycetes</taxon>
        <taxon>Catenulisporales</taxon>
        <taxon>Actinospicaceae</taxon>
        <taxon>Actinospica</taxon>
    </lineage>
</organism>
<dbReference type="Proteomes" id="UP000675781">
    <property type="component" value="Unassembled WGS sequence"/>
</dbReference>
<dbReference type="AlphaFoldDB" id="A0A941EKP4"/>
<name>A0A941EKP4_9ACTN</name>
<proteinExistence type="predicted"/>
<evidence type="ECO:0000313" key="1">
    <source>
        <dbReference type="EMBL" id="MBR7834230.1"/>
    </source>
</evidence>
<dbReference type="RefSeq" id="WP_212528750.1">
    <property type="nucleotide sequence ID" value="NZ_JAGSOG010000052.1"/>
</dbReference>
<protein>
    <recommendedName>
        <fullName evidence="3">YozE SAM-like domain-containing protein</fullName>
    </recommendedName>
</protein>
<sequence>MADSGDFTAWLEAHSEEEGALGSLARAAAADSHWPPSGDLQVYLGYLRDVGAGPEVESVCTQAWEKFLAP</sequence>